<sequence length="398" mass="45230">MWRVFSQAPTLFETIHHAVQGIAVWESITGLLDLLEKPSIDKLYKSTILQELANICHFEYARAQALFKRQVSTGTGSKWFKRISNTYDNSGNAKVSMKGKPEELTRSDPQLHYLLRLCQPETTVMKAVEWLEKLSDLYRAHPLEREKLDGRESRTLHDVAAIVAFVEDLSTVHSFPSASRKKGNLLVTGLQEVDAELSQIKTEVEFVVEKTGTKMGSLYQDELEKAFRNVEEQYQQAKDKANKDTKADFIPIDTTPVDAKERIETRRQKEKTRPEHSSVYAITPTTDSLEHKEATKTAQPVKVSSSTAGVFATLFNKTEPRGSVNWPSFEAAMSELGFSVLPRFGSVYTFRPSEDMDIKRPVSIHRPHQSQIEGYLILILARRLNRAYGWSEDSFVTE</sequence>
<name>A0A365MPN0_GIBIN</name>
<keyword evidence="1" id="KW-0175">Coiled coil</keyword>
<dbReference type="PANTHER" id="PTHR40788">
    <property type="entry name" value="CLR5 DOMAIN-CONTAINING PROTEIN-RELATED"/>
    <property type="match status" value="1"/>
</dbReference>
<comment type="caution">
    <text evidence="2">The sequence shown here is derived from an EMBL/GenBank/DDBJ whole genome shotgun (WGS) entry which is preliminary data.</text>
</comment>
<dbReference type="Proteomes" id="UP000251714">
    <property type="component" value="Unassembled WGS sequence"/>
</dbReference>
<dbReference type="PANTHER" id="PTHR40788:SF1">
    <property type="entry name" value="IPA PROTEIN"/>
    <property type="match status" value="1"/>
</dbReference>
<evidence type="ECO:0000256" key="1">
    <source>
        <dbReference type="SAM" id="Coils"/>
    </source>
</evidence>
<gene>
    <name evidence="2" type="ORF">FPRO05_05112</name>
</gene>
<reference evidence="2 3" key="1">
    <citation type="submission" date="2017-12" db="EMBL/GenBank/DDBJ databases">
        <title>Genome sequence of the mycotoxigenic crop pathogen Fusarium proliferatum, strain ITEM 2341 from Date Palm.</title>
        <authorList>
            <person name="Almiman B.F."/>
            <person name="Shittu T.A."/>
            <person name="Muthumeenakshi S."/>
            <person name="Baroncelli R."/>
            <person name="Sreenivasaprasada S."/>
        </authorList>
    </citation>
    <scope>NUCLEOTIDE SEQUENCE [LARGE SCALE GENOMIC DNA]</scope>
    <source>
        <strain evidence="2 3">ITEM 2341</strain>
    </source>
</reference>
<organism evidence="2 3">
    <name type="scientific">Gibberella intermedia</name>
    <name type="common">Bulb rot disease fungus</name>
    <name type="synonym">Fusarium proliferatum</name>
    <dbReference type="NCBI Taxonomy" id="948311"/>
    <lineage>
        <taxon>Eukaryota</taxon>
        <taxon>Fungi</taxon>
        <taxon>Dikarya</taxon>
        <taxon>Ascomycota</taxon>
        <taxon>Pezizomycotina</taxon>
        <taxon>Sordariomycetes</taxon>
        <taxon>Hypocreomycetidae</taxon>
        <taxon>Hypocreales</taxon>
        <taxon>Nectriaceae</taxon>
        <taxon>Fusarium</taxon>
        <taxon>Fusarium fujikuroi species complex</taxon>
    </lineage>
</organism>
<dbReference type="AlphaFoldDB" id="A0A365MPN0"/>
<proteinExistence type="predicted"/>
<evidence type="ECO:0000313" key="3">
    <source>
        <dbReference type="Proteomes" id="UP000251714"/>
    </source>
</evidence>
<protein>
    <submittedName>
        <fullName evidence="2">Uncharacterized protein</fullName>
    </submittedName>
</protein>
<accession>A0A365MPN0</accession>
<dbReference type="EMBL" id="PKMI01000061">
    <property type="protein sequence ID" value="RBA10523.1"/>
    <property type="molecule type" value="Genomic_DNA"/>
</dbReference>
<evidence type="ECO:0000313" key="2">
    <source>
        <dbReference type="EMBL" id="RBA10523.1"/>
    </source>
</evidence>
<feature type="coiled-coil region" evidence="1">
    <location>
        <begin position="190"/>
        <end position="247"/>
    </location>
</feature>